<accession>A0AAD6YG45</accession>
<evidence type="ECO:0000256" key="1">
    <source>
        <dbReference type="SAM" id="MobiDB-lite"/>
    </source>
</evidence>
<evidence type="ECO:0000313" key="2">
    <source>
        <dbReference type="EMBL" id="KAJ7219521.1"/>
    </source>
</evidence>
<feature type="region of interest" description="Disordered" evidence="1">
    <location>
        <begin position="229"/>
        <end position="260"/>
    </location>
</feature>
<gene>
    <name evidence="2" type="ORF">GGX14DRAFT_592576</name>
</gene>
<reference evidence="2" key="1">
    <citation type="submission" date="2023-03" db="EMBL/GenBank/DDBJ databases">
        <title>Massive genome expansion in bonnet fungi (Mycena s.s.) driven by repeated elements and novel gene families across ecological guilds.</title>
        <authorList>
            <consortium name="Lawrence Berkeley National Laboratory"/>
            <person name="Harder C.B."/>
            <person name="Miyauchi S."/>
            <person name="Viragh M."/>
            <person name="Kuo A."/>
            <person name="Thoen E."/>
            <person name="Andreopoulos B."/>
            <person name="Lu D."/>
            <person name="Skrede I."/>
            <person name="Drula E."/>
            <person name="Henrissat B."/>
            <person name="Morin E."/>
            <person name="Kohler A."/>
            <person name="Barry K."/>
            <person name="LaButti K."/>
            <person name="Morin E."/>
            <person name="Salamov A."/>
            <person name="Lipzen A."/>
            <person name="Mereny Z."/>
            <person name="Hegedus B."/>
            <person name="Baldrian P."/>
            <person name="Stursova M."/>
            <person name="Weitz H."/>
            <person name="Taylor A."/>
            <person name="Grigoriev I.V."/>
            <person name="Nagy L.G."/>
            <person name="Martin F."/>
            <person name="Kauserud H."/>
        </authorList>
    </citation>
    <scope>NUCLEOTIDE SEQUENCE</scope>
    <source>
        <strain evidence="2">9144</strain>
    </source>
</reference>
<proteinExistence type="predicted"/>
<organism evidence="2 3">
    <name type="scientific">Mycena pura</name>
    <dbReference type="NCBI Taxonomy" id="153505"/>
    <lineage>
        <taxon>Eukaryota</taxon>
        <taxon>Fungi</taxon>
        <taxon>Dikarya</taxon>
        <taxon>Basidiomycota</taxon>
        <taxon>Agaricomycotina</taxon>
        <taxon>Agaricomycetes</taxon>
        <taxon>Agaricomycetidae</taxon>
        <taxon>Agaricales</taxon>
        <taxon>Marasmiineae</taxon>
        <taxon>Mycenaceae</taxon>
        <taxon>Mycena</taxon>
    </lineage>
</organism>
<evidence type="ECO:0000313" key="3">
    <source>
        <dbReference type="Proteomes" id="UP001219525"/>
    </source>
</evidence>
<feature type="region of interest" description="Disordered" evidence="1">
    <location>
        <begin position="84"/>
        <end position="198"/>
    </location>
</feature>
<feature type="compositionally biased region" description="Polar residues" evidence="1">
    <location>
        <begin position="84"/>
        <end position="94"/>
    </location>
</feature>
<feature type="compositionally biased region" description="Basic and acidic residues" evidence="1">
    <location>
        <begin position="185"/>
        <end position="198"/>
    </location>
</feature>
<keyword evidence="3" id="KW-1185">Reference proteome</keyword>
<dbReference type="AlphaFoldDB" id="A0AAD6YG45"/>
<protein>
    <submittedName>
        <fullName evidence="2">Uncharacterized protein</fullName>
    </submittedName>
</protein>
<dbReference type="Proteomes" id="UP001219525">
    <property type="component" value="Unassembled WGS sequence"/>
</dbReference>
<comment type="caution">
    <text evidence="2">The sequence shown here is derived from an EMBL/GenBank/DDBJ whole genome shotgun (WGS) entry which is preliminary data.</text>
</comment>
<dbReference type="EMBL" id="JARJCW010000011">
    <property type="protein sequence ID" value="KAJ7219521.1"/>
    <property type="molecule type" value="Genomic_DNA"/>
</dbReference>
<feature type="compositionally biased region" description="Basic residues" evidence="1">
    <location>
        <begin position="145"/>
        <end position="154"/>
    </location>
</feature>
<sequence>MDEMGETGTGIETEEDLIPGMPLTTKWGEPELDPGCALKADLGPVDEIKKESPWFWNMRSLIGERPNLRPSGIGNTSTMDTTVLNFDLSSSSPPWESFDPALGLDNSDEDGNQDGRAVSSCGGKENAISLIDSASEAGDLDAKQRKLPGGKRSRSPSPFATSHPHKKKTGPRPSISDPAPAKSSKGKDSKPATAKDKFNVAVLAEETTVQEGLKLRRERETARKEIALAKIKSESEAKAQKRRAKEREREMKWPEDGARA</sequence>
<name>A0AAD6YG45_9AGAR</name>